<evidence type="ECO:0000313" key="2">
    <source>
        <dbReference type="EMBL" id="CAH3137983.1"/>
    </source>
</evidence>
<evidence type="ECO:0008006" key="4">
    <source>
        <dbReference type="Google" id="ProtNLM"/>
    </source>
</evidence>
<comment type="caution">
    <text evidence="2">The sequence shown here is derived from an EMBL/GenBank/DDBJ whole genome shotgun (WGS) entry which is preliminary data.</text>
</comment>
<gene>
    <name evidence="2" type="ORF">PLOB_00039872</name>
</gene>
<feature type="region of interest" description="Disordered" evidence="1">
    <location>
        <begin position="55"/>
        <end position="77"/>
    </location>
</feature>
<dbReference type="EMBL" id="CALNXK010000060">
    <property type="protein sequence ID" value="CAH3137983.1"/>
    <property type="molecule type" value="Genomic_DNA"/>
</dbReference>
<keyword evidence="3" id="KW-1185">Reference proteome</keyword>
<proteinExistence type="predicted"/>
<organism evidence="2 3">
    <name type="scientific">Porites lobata</name>
    <dbReference type="NCBI Taxonomy" id="104759"/>
    <lineage>
        <taxon>Eukaryota</taxon>
        <taxon>Metazoa</taxon>
        <taxon>Cnidaria</taxon>
        <taxon>Anthozoa</taxon>
        <taxon>Hexacorallia</taxon>
        <taxon>Scleractinia</taxon>
        <taxon>Fungiina</taxon>
        <taxon>Poritidae</taxon>
        <taxon>Porites</taxon>
    </lineage>
</organism>
<accession>A0ABN8P8N0</accession>
<reference evidence="2 3" key="1">
    <citation type="submission" date="2022-05" db="EMBL/GenBank/DDBJ databases">
        <authorList>
            <consortium name="Genoscope - CEA"/>
            <person name="William W."/>
        </authorList>
    </citation>
    <scope>NUCLEOTIDE SEQUENCE [LARGE SCALE GENOMIC DNA]</scope>
</reference>
<dbReference type="Proteomes" id="UP001159405">
    <property type="component" value="Unassembled WGS sequence"/>
</dbReference>
<evidence type="ECO:0000313" key="3">
    <source>
        <dbReference type="Proteomes" id="UP001159405"/>
    </source>
</evidence>
<name>A0ABN8P8N0_9CNID</name>
<protein>
    <recommendedName>
        <fullName evidence="4">MADF domain-containing protein</fullName>
    </recommendedName>
</protein>
<sequence>MEWTVIHDTLLCHEVLLEEPYKYNKGSNEKGKKWTEIAEALNESGDVKFTVTQRGHLEKKKGEESASRIPVDDVTEL</sequence>
<evidence type="ECO:0000256" key="1">
    <source>
        <dbReference type="SAM" id="MobiDB-lite"/>
    </source>
</evidence>